<comment type="caution">
    <text evidence="2">The sequence shown here is derived from an EMBL/GenBank/DDBJ whole genome shotgun (WGS) entry which is preliminary data.</text>
</comment>
<dbReference type="PIRSF" id="PIRSF031924">
    <property type="entry name" value="Pi-irrepressible_AP"/>
    <property type="match status" value="1"/>
</dbReference>
<keyword evidence="1" id="KW-0732">Signal</keyword>
<dbReference type="InterPro" id="IPR017850">
    <property type="entry name" value="Alkaline_phosphatase_core_sf"/>
</dbReference>
<gene>
    <name evidence="2" type="ORF">HQ43_03660</name>
</gene>
<organism evidence="2 3">
    <name type="scientific">Porphyromonas canoris</name>
    <dbReference type="NCBI Taxonomy" id="36875"/>
    <lineage>
        <taxon>Bacteria</taxon>
        <taxon>Pseudomonadati</taxon>
        <taxon>Bacteroidota</taxon>
        <taxon>Bacteroidia</taxon>
        <taxon>Bacteroidales</taxon>
        <taxon>Porphyromonadaceae</taxon>
        <taxon>Porphyromonas</taxon>
    </lineage>
</organism>
<evidence type="ECO:0000313" key="3">
    <source>
        <dbReference type="Proteomes" id="UP000030101"/>
    </source>
</evidence>
<feature type="chain" id="PRO_5045519951" description="Type I phosphodiesterase / nucleotide pyrophosphatase" evidence="1">
    <location>
        <begin position="20"/>
        <end position="543"/>
    </location>
</feature>
<accession>A0ABR4XMW9</accession>
<name>A0ABR4XMW9_9PORP</name>
<protein>
    <recommendedName>
        <fullName evidence="4">Type I phosphodiesterase / nucleotide pyrophosphatase</fullName>
    </recommendedName>
</protein>
<dbReference type="Gene3D" id="3.40.720.10">
    <property type="entry name" value="Alkaline Phosphatase, subunit A"/>
    <property type="match status" value="1"/>
</dbReference>
<dbReference type="Pfam" id="PF01663">
    <property type="entry name" value="Phosphodiest"/>
    <property type="match status" value="1"/>
</dbReference>
<sequence length="543" mass="60829">MKKAIVPLIAFLTLCQAQAQVSLPRLVVWLTVEDLRTDYLETLLPEMREDGLTKLIKGGVYYQQLKSPLAESNVLSAMAMLQTGHTPADHHITHRYPTTIVGNGRERSRSVFYDDKYIGYATNDKLSPLALNVSTLGDKLKENWSGKSLVYAVGIQPEEALVMGGRRADASYWLDGNSGKWASTTYYKPASHAVQNAVDQYNNGTSSLNSRLSGLKWELLYNAYPTTYRHLPAKNKRGEIKLSVGFGSDVDAVRRFKASPMINEEIAMLTNVILRSSELGADEIPDLLNVQLSVAHDHEENPLLATQDAYFRLDKAVADILRAVEYKLGYHKDQVVYMLSGTGVARDRESLRHSVGTFFTDRCKTLLNLYLNPKYGRAEWVLDVSDRGEVYLNLQAAKQYNVSVKDLEEDAADFLREFSGIKDVVTSTQIKNGQLSSRQSYLYHHSVSKNRPQLLYSLLQGWACGTENGRQRNASDHERVTAVASPLILVWRDIKTPEVIGDAISTLSVSSVLAYVLRIRPPNAEPDIPKQIPLLLHTNKKEK</sequence>
<feature type="signal peptide" evidence="1">
    <location>
        <begin position="1"/>
        <end position="19"/>
    </location>
</feature>
<keyword evidence="3" id="KW-1185">Reference proteome</keyword>
<evidence type="ECO:0000313" key="2">
    <source>
        <dbReference type="EMBL" id="KGN92976.1"/>
    </source>
</evidence>
<dbReference type="Proteomes" id="UP000030101">
    <property type="component" value="Unassembled WGS sequence"/>
</dbReference>
<proteinExistence type="predicted"/>
<dbReference type="Gene3D" id="3.30.1360.150">
    <property type="match status" value="1"/>
</dbReference>
<dbReference type="RefSeq" id="WP_036789693.1">
    <property type="nucleotide sequence ID" value="NZ_JQZV01000006.1"/>
</dbReference>
<dbReference type="SUPFAM" id="SSF53649">
    <property type="entry name" value="Alkaline phosphatase-like"/>
    <property type="match status" value="1"/>
</dbReference>
<dbReference type="EMBL" id="JQZV01000006">
    <property type="protein sequence ID" value="KGN92976.1"/>
    <property type="molecule type" value="Genomic_DNA"/>
</dbReference>
<evidence type="ECO:0008006" key="4">
    <source>
        <dbReference type="Google" id="ProtNLM"/>
    </source>
</evidence>
<reference evidence="2 3" key="1">
    <citation type="submission" date="2014-08" db="EMBL/GenBank/DDBJ databases">
        <title>Porphyromonas canoris strain:OH2762 Genome sequencing.</title>
        <authorList>
            <person name="Wallis C."/>
            <person name="Deusch O."/>
            <person name="O'Flynn C."/>
            <person name="Davis I."/>
            <person name="Jospin G."/>
            <person name="Darling A.E."/>
            <person name="Coil D.A."/>
            <person name="Alexiev A."/>
            <person name="Horsfall A."/>
            <person name="Kirkwood N."/>
            <person name="Harris S."/>
            <person name="Eisen J.A."/>
        </authorList>
    </citation>
    <scope>NUCLEOTIDE SEQUENCE [LARGE SCALE GENOMIC DNA]</scope>
    <source>
        <strain evidence="3">COT-108 OH2762</strain>
    </source>
</reference>
<dbReference type="InterPro" id="IPR002591">
    <property type="entry name" value="Phosphodiest/P_Trfase"/>
</dbReference>
<evidence type="ECO:0000256" key="1">
    <source>
        <dbReference type="SAM" id="SignalP"/>
    </source>
</evidence>
<dbReference type="InterPro" id="IPR026263">
    <property type="entry name" value="Alkaline_phosphatase_prok"/>
</dbReference>